<protein>
    <submittedName>
        <fullName evidence="1">15164_t:CDS:1</fullName>
    </submittedName>
</protein>
<accession>A0A9N9IKC7</accession>
<dbReference type="EMBL" id="CAJVQA010016070">
    <property type="protein sequence ID" value="CAG8740880.1"/>
    <property type="molecule type" value="Genomic_DNA"/>
</dbReference>
<reference evidence="1" key="1">
    <citation type="submission" date="2021-06" db="EMBL/GenBank/DDBJ databases">
        <authorList>
            <person name="Kallberg Y."/>
            <person name="Tangrot J."/>
            <person name="Rosling A."/>
        </authorList>
    </citation>
    <scope>NUCLEOTIDE SEQUENCE</scope>
    <source>
        <strain evidence="1">FL966</strain>
    </source>
</reference>
<evidence type="ECO:0000313" key="1">
    <source>
        <dbReference type="EMBL" id="CAG8740880.1"/>
    </source>
</evidence>
<dbReference type="AlphaFoldDB" id="A0A9N9IKC7"/>
<evidence type="ECO:0000313" key="2">
    <source>
        <dbReference type="Proteomes" id="UP000789759"/>
    </source>
</evidence>
<proteinExistence type="predicted"/>
<comment type="caution">
    <text evidence="1">The sequence shown here is derived from an EMBL/GenBank/DDBJ whole genome shotgun (WGS) entry which is preliminary data.</text>
</comment>
<sequence>MIMWLFNELNNKEINQAFIITDKDFIQIQTVKRIWQKANIQLCYFAFKICNKKAISINKKTKNILYSAINAKAEFLFIDLDFYSNIVLLQPEVENNELESVKEIDEVNKQLDKSKKVDKKFNEFDKNMININNKVVKKTNNFAKDEL</sequence>
<gene>
    <name evidence="1" type="ORF">CPELLU_LOCUS14079</name>
</gene>
<organism evidence="1 2">
    <name type="scientific">Cetraspora pellucida</name>
    <dbReference type="NCBI Taxonomy" id="1433469"/>
    <lineage>
        <taxon>Eukaryota</taxon>
        <taxon>Fungi</taxon>
        <taxon>Fungi incertae sedis</taxon>
        <taxon>Mucoromycota</taxon>
        <taxon>Glomeromycotina</taxon>
        <taxon>Glomeromycetes</taxon>
        <taxon>Diversisporales</taxon>
        <taxon>Gigasporaceae</taxon>
        <taxon>Cetraspora</taxon>
    </lineage>
</organism>
<dbReference type="Proteomes" id="UP000789759">
    <property type="component" value="Unassembled WGS sequence"/>
</dbReference>
<keyword evidence="2" id="KW-1185">Reference proteome</keyword>
<name>A0A9N9IKC7_9GLOM</name>